<dbReference type="PROSITE" id="PS50975">
    <property type="entry name" value="ATP_GRASP"/>
    <property type="match status" value="1"/>
</dbReference>
<reference evidence="3 4" key="1">
    <citation type="submission" date="2017-09" db="EMBL/GenBank/DDBJ databases">
        <title>Depth-based differentiation of microbial function through sediment-hosted aquifers and enrichment of novel symbionts in the deep terrestrial subsurface.</title>
        <authorList>
            <person name="Probst A.J."/>
            <person name="Ladd B."/>
            <person name="Jarett J.K."/>
            <person name="Geller-Mcgrath D.E."/>
            <person name="Sieber C.M."/>
            <person name="Emerson J.B."/>
            <person name="Anantharaman K."/>
            <person name="Thomas B.C."/>
            <person name="Malmstrom R."/>
            <person name="Stieglmeier M."/>
            <person name="Klingl A."/>
            <person name="Woyke T."/>
            <person name="Ryan C.M."/>
            <person name="Banfield J.F."/>
        </authorList>
    </citation>
    <scope>NUCLEOTIDE SEQUENCE [LARGE SCALE GENOMIC DNA]</scope>
    <source>
        <strain evidence="3">CG15_BIG_FIL_POST_REV_8_21_14_020_45_12</strain>
    </source>
</reference>
<sequence>MNSIIALDDVANDPPVMLSWEWMNNEYAKAATKLGYSVEYLIPKRVFRMSHQGKSALVVDAIVPLNDGSATYLADHKGMAKERFAQEGVPCPSGISLPRVEYRRLTSRTVSALGFSRPDVFPLVVKPEVGTLKGQGVVTNIVDEPTLFDVLDESFELYGSVIIEEYYGRMTDHRLLVLDGKLLAAAQRHPGEVVGDGTSTIEELIHAVNAKRRKEWKLRFGAVRVGRELHQTLAEQGFRIADIPENGVNVRLMNVANLSSGGYSVNCTDQVAQANIDFAVRATEAMGLRLAGVDVLCHDITKPIGPGNGGILEVNASPGVVLHYFPRAGGPTDVIPELMKAVFVD</sequence>
<gene>
    <name evidence="3" type="ORF">COW24_04005</name>
</gene>
<dbReference type="PANTHER" id="PTHR21621:SF0">
    <property type="entry name" value="BETA-CITRYLGLUTAMATE SYNTHASE B-RELATED"/>
    <property type="match status" value="1"/>
</dbReference>
<keyword evidence="1" id="KW-0547">Nucleotide-binding</keyword>
<dbReference type="GO" id="GO:0009432">
    <property type="term" value="P:SOS response"/>
    <property type="evidence" value="ECO:0007669"/>
    <property type="project" value="TreeGrafter"/>
</dbReference>
<dbReference type="AlphaFoldDB" id="A0A2M7H3B5"/>
<dbReference type="GO" id="GO:0005737">
    <property type="term" value="C:cytoplasm"/>
    <property type="evidence" value="ECO:0007669"/>
    <property type="project" value="TreeGrafter"/>
</dbReference>
<dbReference type="GO" id="GO:0046872">
    <property type="term" value="F:metal ion binding"/>
    <property type="evidence" value="ECO:0007669"/>
    <property type="project" value="InterPro"/>
</dbReference>
<dbReference type="GO" id="GO:0005524">
    <property type="term" value="F:ATP binding"/>
    <property type="evidence" value="ECO:0007669"/>
    <property type="project" value="UniProtKB-UniRule"/>
</dbReference>
<organism evidence="3 4">
    <name type="scientific">Candidatus Kerfeldbacteria bacterium CG15_BIG_FIL_POST_REV_8_21_14_020_45_12</name>
    <dbReference type="NCBI Taxonomy" id="2014247"/>
    <lineage>
        <taxon>Bacteria</taxon>
        <taxon>Candidatus Kerfeldiibacteriota</taxon>
    </lineage>
</organism>
<dbReference type="SUPFAM" id="SSF56059">
    <property type="entry name" value="Glutathione synthetase ATP-binding domain-like"/>
    <property type="match status" value="1"/>
</dbReference>
<name>A0A2M7H3B5_9BACT</name>
<comment type="caution">
    <text evidence="3">The sequence shown here is derived from an EMBL/GenBank/DDBJ whole genome shotgun (WGS) entry which is preliminary data.</text>
</comment>
<dbReference type="InterPro" id="IPR011761">
    <property type="entry name" value="ATP-grasp"/>
</dbReference>
<feature type="domain" description="ATP-grasp" evidence="2">
    <location>
        <begin position="81"/>
        <end position="343"/>
    </location>
</feature>
<accession>A0A2M7H3B5</accession>
<evidence type="ECO:0000313" key="4">
    <source>
        <dbReference type="Proteomes" id="UP000230292"/>
    </source>
</evidence>
<dbReference type="Gene3D" id="3.30.470.20">
    <property type="entry name" value="ATP-grasp fold, B domain"/>
    <property type="match status" value="2"/>
</dbReference>
<dbReference type="EMBL" id="PFGC01000042">
    <property type="protein sequence ID" value="PIW36699.1"/>
    <property type="molecule type" value="Genomic_DNA"/>
</dbReference>
<dbReference type="PANTHER" id="PTHR21621">
    <property type="entry name" value="RIBOSOMAL PROTEIN S6 MODIFICATION PROTEIN"/>
    <property type="match status" value="1"/>
</dbReference>
<dbReference type="Proteomes" id="UP000230292">
    <property type="component" value="Unassembled WGS sequence"/>
</dbReference>
<protein>
    <recommendedName>
        <fullName evidence="2">ATP-grasp domain-containing protein</fullName>
    </recommendedName>
</protein>
<proteinExistence type="predicted"/>
<evidence type="ECO:0000313" key="3">
    <source>
        <dbReference type="EMBL" id="PIW36699.1"/>
    </source>
</evidence>
<dbReference type="GO" id="GO:0018169">
    <property type="term" value="F:ribosomal S6-glutamic acid ligase activity"/>
    <property type="evidence" value="ECO:0007669"/>
    <property type="project" value="TreeGrafter"/>
</dbReference>
<evidence type="ECO:0000259" key="2">
    <source>
        <dbReference type="PROSITE" id="PS50975"/>
    </source>
</evidence>
<evidence type="ECO:0000256" key="1">
    <source>
        <dbReference type="PROSITE-ProRule" id="PRU00409"/>
    </source>
</evidence>
<keyword evidence="1" id="KW-0067">ATP-binding</keyword>
<dbReference type="Gene3D" id="3.30.1490.20">
    <property type="entry name" value="ATP-grasp fold, A domain"/>
    <property type="match status" value="1"/>
</dbReference>
<dbReference type="InterPro" id="IPR013815">
    <property type="entry name" value="ATP_grasp_subdomain_1"/>
</dbReference>